<dbReference type="InterPro" id="IPR010610">
    <property type="entry name" value="EryCIII-like_C"/>
</dbReference>
<dbReference type="EMBL" id="JAULSX010000006">
    <property type="protein sequence ID" value="KAK3489485.1"/>
    <property type="molecule type" value="Genomic_DNA"/>
</dbReference>
<feature type="compositionally biased region" description="Low complexity" evidence="2">
    <location>
        <begin position="1101"/>
        <end position="1117"/>
    </location>
</feature>
<dbReference type="InterPro" id="IPR003903">
    <property type="entry name" value="UIM_dom"/>
</dbReference>
<feature type="compositionally biased region" description="Basic and acidic residues" evidence="2">
    <location>
        <begin position="229"/>
        <end position="238"/>
    </location>
</feature>
<feature type="compositionally biased region" description="Gly residues" evidence="2">
    <location>
        <begin position="995"/>
        <end position="1004"/>
    </location>
</feature>
<feature type="compositionally biased region" description="Basic and acidic residues" evidence="2">
    <location>
        <begin position="1361"/>
        <end position="1370"/>
    </location>
</feature>
<dbReference type="Pfam" id="PF03033">
    <property type="entry name" value="Glyco_transf_28"/>
    <property type="match status" value="1"/>
</dbReference>
<name>A0AAJ0I4A4_9PEZI</name>
<feature type="compositionally biased region" description="Polar residues" evidence="2">
    <location>
        <begin position="787"/>
        <end position="797"/>
    </location>
</feature>
<dbReference type="GO" id="GO:0016906">
    <property type="term" value="F:sterol 3-beta-glucosyltransferase activity"/>
    <property type="evidence" value="ECO:0007669"/>
    <property type="project" value="UniProtKB-ARBA"/>
</dbReference>
<accession>A0AAJ0I4A4</accession>
<feature type="region of interest" description="Disordered" evidence="2">
    <location>
        <begin position="977"/>
        <end position="1012"/>
    </location>
</feature>
<dbReference type="RefSeq" id="XP_062691192.1">
    <property type="nucleotide sequence ID" value="XM_062835913.1"/>
</dbReference>
<dbReference type="Gene3D" id="3.40.50.2000">
    <property type="entry name" value="Glycogen Phosphorylase B"/>
    <property type="match status" value="2"/>
</dbReference>
<sequence>MTQPPSRPQPSSPLSPLSPSDYPPPPAYGDSLDLDHISLSRAGFQAGAALTSDGRINISISEKNHRLSQLLAPALRNQLSGHPPSPITSTTTGGPLPPPYIPTSLGGHPGQTPPPKLNVVIQIVGSRGDVQPFVALGQTLKQTYGHRVRVATHPVFQKFVEESGLEFFSIGGDPAELMAFMVKHPGLMPGFDAIKTGEVTKRRKGVMEVLMGCWRSCFEAGDGTGPPPREWKKGDKNAEGVPVGQDGWTVSSSSSSSGTGGKPFVADAIIANPPSFAHIHCAEKLGIPLHMMFTMPWSPTRAFAHPLANIEASNADVNITNYISYALVEMMTWQGLGDVINRFREKVLDLEPLSLLWAPGLLTRLRIPTTYCWSPALIPKPNDWAQEISVAGFYFLDLATNYTPEPDLAAFLAAGPPPVYIGFGSIVVDDPDALTRLILRAVAKSGVRALISKGWGGIGLTEDITQADWAPRPDQYFMLGNCPHDWLFNRVSAVVHHGGAGTSAAGIKAGKPTVVVPFFGDQPFWGAMIAKAGAGPKPIPNKELTAENLAAAIQEALKPETLARAKELGNKIKEEKGADEGGKTFHQFLDVDALRCSLSPSRVATWRVRRTKVRLSAFAAEVLVREGLLQYSDLKLFRAKEHITDGQPWDPITAVTAALVEDLGTMAMSVADFPRGIFKAKEMKRARNLSGGNGQALGSETPADGAHGASSPQAHGALSPESQPGSSYFPPTAGDTAEGASRSSSDVKGKGKSVPPGTHSRNDSFKGSFNQRSTSGGGGPSTPGGTANLSGAASPQLNPEAFSYKSARDATSSVGRLVDTGMKMPMNVCLGLARGFRNAPRLYNDDTVRPHEKVTDFASGVRVATREFGFGMYDGLSGLVTQPMRGAEKEGAKGLLKGFAKGIGGVFLKPGAAIWSIPAYTMQGLNAEVRKLFSGGGWMNHIMAARAQQGREEMEHATREEVKDVVARWQEKRWEDVAKGGVQGKGKGVVSPGTPAGGAGGSSGQGQARSGVAAVVGASNDAELERAIQASIQQTSNGDPQEDARVEAAIRLSLAQMQHQMASQAQQPPQHNGTVPARYSDLKSPPGGWPQSATGPPPPSSADVASPAAQPPAYSAEYQHHQPPPEKSSLAQAMIDEYFTGISDEEYQALIEEAVQQSIRAQMNQQSTMSAEEEKELLKAIEASKSTYTFGDVPPPPPAYQSSGFTSIATPSIPNNGEAGGGPEEEEAEMRKALEESERMDRERREQEEREKQEEAIVLEWVKRQSLAEERFRGGGSQRGLGGGEGSGGGGGGGGGSGGGQGQVQRQTQAQTQEQGHVPRQYQAAQVQSESRGQELEGDPEADEHHGPIQMEDRDYDEEEEFRRALEESMRISGQGDSR</sequence>
<feature type="compositionally biased region" description="Pro residues" evidence="2">
    <location>
        <begin position="1"/>
        <end position="13"/>
    </location>
</feature>
<feature type="domain" description="Glycosyltransferase family 28 N-terminal" evidence="3">
    <location>
        <begin position="119"/>
        <end position="181"/>
    </location>
</feature>
<dbReference type="PANTHER" id="PTHR48050">
    <property type="entry name" value="STEROL 3-BETA-GLUCOSYLTRANSFERASE"/>
    <property type="match status" value="1"/>
</dbReference>
<dbReference type="FunFam" id="3.40.50.2000:FF:000009">
    <property type="entry name" value="Sterol 3-beta-glucosyltransferase UGT80A2"/>
    <property type="match status" value="1"/>
</dbReference>
<dbReference type="PROSITE" id="PS50330">
    <property type="entry name" value="UIM"/>
    <property type="match status" value="2"/>
</dbReference>
<dbReference type="PANTHER" id="PTHR48050:SF13">
    <property type="entry name" value="STEROL 3-BETA-GLUCOSYLTRANSFERASE UGT80A2"/>
    <property type="match status" value="1"/>
</dbReference>
<feature type="domain" description="Erythromycin biosynthesis protein CIII-like C-terminal" evidence="4">
    <location>
        <begin position="473"/>
        <end position="564"/>
    </location>
</feature>
<dbReference type="Pfam" id="PF06722">
    <property type="entry name" value="EryCIII-like_C"/>
    <property type="match status" value="1"/>
</dbReference>
<evidence type="ECO:0000256" key="2">
    <source>
        <dbReference type="SAM" id="MobiDB-lite"/>
    </source>
</evidence>
<feature type="compositionally biased region" description="Low complexity" evidence="2">
    <location>
        <begin position="1303"/>
        <end position="1316"/>
    </location>
</feature>
<keyword evidence="6" id="KW-1185">Reference proteome</keyword>
<protein>
    <submittedName>
        <fullName evidence="5">UDP-Glycosyltransferase/glycogen phosphorylase</fullName>
    </submittedName>
</protein>
<dbReference type="InterPro" id="IPR050426">
    <property type="entry name" value="Glycosyltransferase_28"/>
</dbReference>
<feature type="region of interest" description="Disordered" evidence="2">
    <location>
        <begin position="1057"/>
        <end position="1131"/>
    </location>
</feature>
<organism evidence="5 6">
    <name type="scientific">Neurospora hispaniola</name>
    <dbReference type="NCBI Taxonomy" id="588809"/>
    <lineage>
        <taxon>Eukaryota</taxon>
        <taxon>Fungi</taxon>
        <taxon>Dikarya</taxon>
        <taxon>Ascomycota</taxon>
        <taxon>Pezizomycotina</taxon>
        <taxon>Sordariomycetes</taxon>
        <taxon>Sordariomycetidae</taxon>
        <taxon>Sordariales</taxon>
        <taxon>Sordariaceae</taxon>
        <taxon>Neurospora</taxon>
    </lineage>
</organism>
<dbReference type="Proteomes" id="UP001285908">
    <property type="component" value="Unassembled WGS sequence"/>
</dbReference>
<evidence type="ECO:0000313" key="5">
    <source>
        <dbReference type="EMBL" id="KAK3489485.1"/>
    </source>
</evidence>
<dbReference type="SUPFAM" id="SSF53756">
    <property type="entry name" value="UDP-Glycosyltransferase/glycogen phosphorylase"/>
    <property type="match status" value="1"/>
</dbReference>
<feature type="compositionally biased region" description="Gly residues" evidence="2">
    <location>
        <begin position="1274"/>
        <end position="1302"/>
    </location>
</feature>
<dbReference type="SMART" id="SM00726">
    <property type="entry name" value="UIM"/>
    <property type="match status" value="6"/>
</dbReference>
<evidence type="ECO:0000259" key="3">
    <source>
        <dbReference type="Pfam" id="PF03033"/>
    </source>
</evidence>
<feature type="compositionally biased region" description="Low complexity" evidence="2">
    <location>
        <begin position="1057"/>
        <end position="1071"/>
    </location>
</feature>
<feature type="compositionally biased region" description="Basic and acidic residues" evidence="2">
    <location>
        <begin position="1229"/>
        <end position="1273"/>
    </location>
</feature>
<feature type="region of interest" description="Disordered" evidence="2">
    <location>
        <begin position="1188"/>
        <end position="1379"/>
    </location>
</feature>
<dbReference type="InterPro" id="IPR004276">
    <property type="entry name" value="GlycoTrans_28_N"/>
</dbReference>
<evidence type="ECO:0000313" key="6">
    <source>
        <dbReference type="Proteomes" id="UP001285908"/>
    </source>
</evidence>
<dbReference type="CDD" id="cd03784">
    <property type="entry name" value="GT1_Gtf-like"/>
    <property type="match status" value="1"/>
</dbReference>
<feature type="compositionally biased region" description="Polar residues" evidence="2">
    <location>
        <begin position="1200"/>
        <end position="1215"/>
    </location>
</feature>
<dbReference type="InterPro" id="IPR002213">
    <property type="entry name" value="UDP_glucos_trans"/>
</dbReference>
<evidence type="ECO:0000259" key="4">
    <source>
        <dbReference type="Pfam" id="PF06722"/>
    </source>
</evidence>
<feature type="region of interest" description="Disordered" evidence="2">
    <location>
        <begin position="1"/>
        <end position="31"/>
    </location>
</feature>
<comment type="caution">
    <text evidence="5">The sequence shown here is derived from an EMBL/GenBank/DDBJ whole genome shotgun (WGS) entry which is preliminary data.</text>
</comment>
<feature type="region of interest" description="Disordered" evidence="2">
    <location>
        <begin position="222"/>
        <end position="258"/>
    </location>
</feature>
<proteinExistence type="predicted"/>
<keyword evidence="1" id="KW-0808">Transferase</keyword>
<evidence type="ECO:0000256" key="1">
    <source>
        <dbReference type="ARBA" id="ARBA00022679"/>
    </source>
</evidence>
<feature type="region of interest" description="Disordered" evidence="2">
    <location>
        <begin position="689"/>
        <end position="797"/>
    </location>
</feature>
<dbReference type="GO" id="GO:0005975">
    <property type="term" value="P:carbohydrate metabolic process"/>
    <property type="evidence" value="ECO:0007669"/>
    <property type="project" value="InterPro"/>
</dbReference>
<reference evidence="5 6" key="1">
    <citation type="journal article" date="2023" name="Mol. Phylogenet. Evol.">
        <title>Genome-scale phylogeny and comparative genomics of the fungal order Sordariales.</title>
        <authorList>
            <person name="Hensen N."/>
            <person name="Bonometti L."/>
            <person name="Westerberg I."/>
            <person name="Brannstrom I.O."/>
            <person name="Guillou S."/>
            <person name="Cros-Aarteil S."/>
            <person name="Calhoun S."/>
            <person name="Haridas S."/>
            <person name="Kuo A."/>
            <person name="Mondo S."/>
            <person name="Pangilinan J."/>
            <person name="Riley R."/>
            <person name="LaButti K."/>
            <person name="Andreopoulos B."/>
            <person name="Lipzen A."/>
            <person name="Chen C."/>
            <person name="Yan M."/>
            <person name="Daum C."/>
            <person name="Ng V."/>
            <person name="Clum A."/>
            <person name="Steindorff A."/>
            <person name="Ohm R.A."/>
            <person name="Martin F."/>
            <person name="Silar P."/>
            <person name="Natvig D.O."/>
            <person name="Lalanne C."/>
            <person name="Gautier V."/>
            <person name="Ament-Velasquez S.L."/>
            <person name="Kruys A."/>
            <person name="Hutchinson M.I."/>
            <person name="Powell A.J."/>
            <person name="Barry K."/>
            <person name="Miller A.N."/>
            <person name="Grigoriev I.V."/>
            <person name="Debuchy R."/>
            <person name="Gladieux P."/>
            <person name="Hiltunen Thoren M."/>
            <person name="Johannesson H."/>
        </authorList>
    </citation>
    <scope>NUCLEOTIDE SEQUENCE [LARGE SCALE GENOMIC DNA]</scope>
    <source>
        <strain evidence="5 6">FGSC 10403</strain>
    </source>
</reference>
<dbReference type="GeneID" id="87873535"/>
<feature type="compositionally biased region" description="Basic and acidic residues" evidence="2">
    <location>
        <begin position="1343"/>
        <end position="1353"/>
    </location>
</feature>
<gene>
    <name evidence="5" type="ORF">B0T23DRAFT_342983</name>
</gene>